<dbReference type="GO" id="GO:0046872">
    <property type="term" value="F:metal ion binding"/>
    <property type="evidence" value="ECO:0007669"/>
    <property type="project" value="UniProtKB-KW"/>
</dbReference>
<keyword evidence="2 5" id="KW-0479">Metal-binding</keyword>
<keyword evidence="3" id="KW-0560">Oxidoreductase</keyword>
<dbReference type="GO" id="GO:0016702">
    <property type="term" value="F:oxidoreductase activity, acting on single donors with incorporation of molecular oxygen, incorporation of two atoms of oxygen"/>
    <property type="evidence" value="ECO:0007669"/>
    <property type="project" value="InterPro"/>
</dbReference>
<comment type="similarity">
    <text evidence="1">Belongs to the carotenoid oxygenase family.</text>
</comment>
<keyword evidence="4 5" id="KW-0408">Iron</keyword>
<accession>A0A0K9PME0</accession>
<evidence type="ECO:0000313" key="7">
    <source>
        <dbReference type="Proteomes" id="UP000036987"/>
    </source>
</evidence>
<feature type="binding site" evidence="5">
    <location>
        <position position="27"/>
    </location>
    <ligand>
        <name>Fe cation</name>
        <dbReference type="ChEBI" id="CHEBI:24875"/>
        <note>catalytic</note>
    </ligand>
</feature>
<protein>
    <submittedName>
        <fullName evidence="6">Uncharacterized protein</fullName>
    </submittedName>
</protein>
<evidence type="ECO:0000256" key="2">
    <source>
        <dbReference type="ARBA" id="ARBA00022723"/>
    </source>
</evidence>
<dbReference type="OrthoDB" id="407010at2759"/>
<comment type="caution">
    <text evidence="6">The sequence shown here is derived from an EMBL/GenBank/DDBJ whole genome shotgun (WGS) entry which is preliminary data.</text>
</comment>
<name>A0A0K9PME0_ZOSMR</name>
<dbReference type="EMBL" id="LFYR01000729">
    <property type="protein sequence ID" value="KMZ70109.1"/>
    <property type="molecule type" value="Genomic_DNA"/>
</dbReference>
<dbReference type="AlphaFoldDB" id="A0A0K9PME0"/>
<dbReference type="Pfam" id="PF03055">
    <property type="entry name" value="RPE65"/>
    <property type="match status" value="1"/>
</dbReference>
<proteinExistence type="inferred from homology"/>
<evidence type="ECO:0000256" key="4">
    <source>
        <dbReference type="ARBA" id="ARBA00023004"/>
    </source>
</evidence>
<dbReference type="STRING" id="29655.A0A0K9PME0"/>
<evidence type="ECO:0000256" key="1">
    <source>
        <dbReference type="ARBA" id="ARBA00006787"/>
    </source>
</evidence>
<evidence type="ECO:0000256" key="5">
    <source>
        <dbReference type="PIRSR" id="PIRSR604294-1"/>
    </source>
</evidence>
<evidence type="ECO:0000256" key="3">
    <source>
        <dbReference type="ARBA" id="ARBA00022964"/>
    </source>
</evidence>
<keyword evidence="7" id="KW-1185">Reference proteome</keyword>
<reference evidence="7" key="1">
    <citation type="journal article" date="2016" name="Nature">
        <title>The genome of the seagrass Zostera marina reveals angiosperm adaptation to the sea.</title>
        <authorList>
            <person name="Olsen J.L."/>
            <person name="Rouze P."/>
            <person name="Verhelst B."/>
            <person name="Lin Y.-C."/>
            <person name="Bayer T."/>
            <person name="Collen J."/>
            <person name="Dattolo E."/>
            <person name="De Paoli E."/>
            <person name="Dittami S."/>
            <person name="Maumus F."/>
            <person name="Michel G."/>
            <person name="Kersting A."/>
            <person name="Lauritano C."/>
            <person name="Lohaus R."/>
            <person name="Toepel M."/>
            <person name="Tonon T."/>
            <person name="Vanneste K."/>
            <person name="Amirebrahimi M."/>
            <person name="Brakel J."/>
            <person name="Bostroem C."/>
            <person name="Chovatia M."/>
            <person name="Grimwood J."/>
            <person name="Jenkins J.W."/>
            <person name="Jueterbock A."/>
            <person name="Mraz A."/>
            <person name="Stam W.T."/>
            <person name="Tice H."/>
            <person name="Bornberg-Bauer E."/>
            <person name="Green P.J."/>
            <person name="Pearson G.A."/>
            <person name="Procaccini G."/>
            <person name="Duarte C.M."/>
            <person name="Schmutz J."/>
            <person name="Reusch T.B.H."/>
            <person name="Van de Peer Y."/>
        </authorList>
    </citation>
    <scope>NUCLEOTIDE SEQUENCE [LARGE SCALE GENOMIC DNA]</scope>
    <source>
        <strain evidence="7">cv. Finnish</strain>
    </source>
</reference>
<evidence type="ECO:0000313" key="6">
    <source>
        <dbReference type="EMBL" id="KMZ70109.1"/>
    </source>
</evidence>
<dbReference type="InterPro" id="IPR004294">
    <property type="entry name" value="Carotenoid_Oase"/>
</dbReference>
<gene>
    <name evidence="6" type="ORF">ZOSMA_1G00800</name>
</gene>
<organism evidence="6 7">
    <name type="scientific">Zostera marina</name>
    <name type="common">Eelgrass</name>
    <dbReference type="NCBI Taxonomy" id="29655"/>
    <lineage>
        <taxon>Eukaryota</taxon>
        <taxon>Viridiplantae</taxon>
        <taxon>Streptophyta</taxon>
        <taxon>Embryophyta</taxon>
        <taxon>Tracheophyta</taxon>
        <taxon>Spermatophyta</taxon>
        <taxon>Magnoliopsida</taxon>
        <taxon>Liliopsida</taxon>
        <taxon>Zosteraceae</taxon>
        <taxon>Zostera</taxon>
    </lineage>
</organism>
<dbReference type="Proteomes" id="UP000036987">
    <property type="component" value="Unassembled WGS sequence"/>
</dbReference>
<keyword evidence="3" id="KW-0223">Dioxygenase</keyword>
<sequence>MEAGSNERKVIGRVDCSGSSLSAGWVHSFSMTENYIIVPEMPFRYSLGNLIRAEPTPLYKFQWQPGGRCLHALMCKHNGKIIGG</sequence>
<comment type="cofactor">
    <cofactor evidence="5">
        <name>Fe(2+)</name>
        <dbReference type="ChEBI" id="CHEBI:29033"/>
    </cofactor>
    <text evidence="5">Binds 1 Fe(2+) ion per subunit.</text>
</comment>